<sequence length="173" mass="19876">MCQLVESETKLSDSASSKIAGDIGERHTNRTFSFVDVKESGNWELDYVREILCSAELMVHEFALGQTDQVITPNFFNHLESQENVTGRNDQEQSKLGRKALFDCICEFLDIRCQQLGVGNCKVRGNSSSTTLFRRKCRLALELYMEIESWKGMGDLMVDELVDRHEHTKWEMD</sequence>
<organism evidence="2 3">
    <name type="scientific">Dipteronia sinensis</name>
    <dbReference type="NCBI Taxonomy" id="43782"/>
    <lineage>
        <taxon>Eukaryota</taxon>
        <taxon>Viridiplantae</taxon>
        <taxon>Streptophyta</taxon>
        <taxon>Embryophyta</taxon>
        <taxon>Tracheophyta</taxon>
        <taxon>Spermatophyta</taxon>
        <taxon>Magnoliopsida</taxon>
        <taxon>eudicotyledons</taxon>
        <taxon>Gunneridae</taxon>
        <taxon>Pentapetalae</taxon>
        <taxon>rosids</taxon>
        <taxon>malvids</taxon>
        <taxon>Sapindales</taxon>
        <taxon>Sapindaceae</taxon>
        <taxon>Hippocastanoideae</taxon>
        <taxon>Acereae</taxon>
        <taxon>Dipteronia</taxon>
    </lineage>
</organism>
<gene>
    <name evidence="2" type="ORF">Dsin_010190</name>
</gene>
<evidence type="ECO:0000313" key="2">
    <source>
        <dbReference type="EMBL" id="KAK3223165.1"/>
    </source>
</evidence>
<comment type="caution">
    <text evidence="2">The sequence shown here is derived from an EMBL/GenBank/DDBJ whole genome shotgun (WGS) entry which is preliminary data.</text>
</comment>
<dbReference type="EMBL" id="JANJYJ010000003">
    <property type="protein sequence ID" value="KAK3223165.1"/>
    <property type="molecule type" value="Genomic_DNA"/>
</dbReference>
<proteinExistence type="predicted"/>
<dbReference type="PANTHER" id="PTHR21726:SF57">
    <property type="entry name" value="SERINE-RICH ADHESIN FOR PLATELETS-LIKE PROTEIN"/>
    <property type="match status" value="1"/>
</dbReference>
<dbReference type="Pfam" id="PF14309">
    <property type="entry name" value="DUF4378"/>
    <property type="match status" value="1"/>
</dbReference>
<evidence type="ECO:0000259" key="1">
    <source>
        <dbReference type="Pfam" id="PF14309"/>
    </source>
</evidence>
<accession>A0AAE0EE69</accession>
<name>A0AAE0EE69_9ROSI</name>
<keyword evidence="3" id="KW-1185">Reference proteome</keyword>
<protein>
    <recommendedName>
        <fullName evidence="1">DUF4378 domain-containing protein</fullName>
    </recommendedName>
</protein>
<feature type="domain" description="DUF4378" evidence="1">
    <location>
        <begin position="44"/>
        <end position="165"/>
    </location>
</feature>
<dbReference type="PANTHER" id="PTHR21726">
    <property type="entry name" value="PHOSPHATIDYLINOSITOL N-ACETYLGLUCOSAMINYLTRANSFERASE SUBUNIT P DOWN SYNDROME CRITICAL REGION PROTEIN 5 -RELATED"/>
    <property type="match status" value="1"/>
</dbReference>
<dbReference type="Proteomes" id="UP001281410">
    <property type="component" value="Unassembled WGS sequence"/>
</dbReference>
<reference evidence="2" key="1">
    <citation type="journal article" date="2023" name="Plant J.">
        <title>Genome sequences and population genomics provide insights into the demographic history, inbreeding, and mutation load of two 'living fossil' tree species of Dipteronia.</title>
        <authorList>
            <person name="Feng Y."/>
            <person name="Comes H.P."/>
            <person name="Chen J."/>
            <person name="Zhu S."/>
            <person name="Lu R."/>
            <person name="Zhang X."/>
            <person name="Li P."/>
            <person name="Qiu J."/>
            <person name="Olsen K.M."/>
            <person name="Qiu Y."/>
        </authorList>
    </citation>
    <scope>NUCLEOTIDE SEQUENCE</scope>
    <source>
        <strain evidence="2">NBL</strain>
    </source>
</reference>
<dbReference type="AlphaFoldDB" id="A0AAE0EE69"/>
<dbReference type="InterPro" id="IPR025486">
    <property type="entry name" value="DUF4378"/>
</dbReference>
<evidence type="ECO:0000313" key="3">
    <source>
        <dbReference type="Proteomes" id="UP001281410"/>
    </source>
</evidence>